<dbReference type="AlphaFoldDB" id="X1S0Z7"/>
<proteinExistence type="predicted"/>
<evidence type="ECO:0000256" key="1">
    <source>
        <dbReference type="SAM" id="Phobius"/>
    </source>
</evidence>
<organism evidence="2">
    <name type="scientific">marine sediment metagenome</name>
    <dbReference type="NCBI Taxonomy" id="412755"/>
    <lineage>
        <taxon>unclassified sequences</taxon>
        <taxon>metagenomes</taxon>
        <taxon>ecological metagenomes</taxon>
    </lineage>
</organism>
<sequence length="155" mass="17259">MGEFLKTMIDEGYATTMLRYDVQVGYELIRPAFRVGAYLWAPAIYRTHTRLSVDFTSDPECFLTESPLILTAGVILAIGKAIALIILAIGIGVGVFYALQNLTTVEELYEIWGWVLNPETGEWEYRVIETGERRGPPEWWGETLTVVGVVAALAA</sequence>
<dbReference type="EMBL" id="BARW01005015">
    <property type="protein sequence ID" value="GAI69120.1"/>
    <property type="molecule type" value="Genomic_DNA"/>
</dbReference>
<feature type="non-terminal residue" evidence="2">
    <location>
        <position position="155"/>
    </location>
</feature>
<feature type="transmembrane region" description="Helical" evidence="1">
    <location>
        <begin position="68"/>
        <end position="99"/>
    </location>
</feature>
<gene>
    <name evidence="2" type="ORF">S12H4_11262</name>
</gene>
<keyword evidence="1" id="KW-0812">Transmembrane</keyword>
<name>X1S0Z7_9ZZZZ</name>
<accession>X1S0Z7</accession>
<protein>
    <submittedName>
        <fullName evidence="2">Uncharacterized protein</fullName>
    </submittedName>
</protein>
<keyword evidence="1" id="KW-0472">Membrane</keyword>
<reference evidence="2" key="1">
    <citation type="journal article" date="2014" name="Front. Microbiol.">
        <title>High frequency of phylogenetically diverse reductive dehalogenase-homologous genes in deep subseafloor sedimentary metagenomes.</title>
        <authorList>
            <person name="Kawai M."/>
            <person name="Futagami T."/>
            <person name="Toyoda A."/>
            <person name="Takaki Y."/>
            <person name="Nishi S."/>
            <person name="Hori S."/>
            <person name="Arai W."/>
            <person name="Tsubouchi T."/>
            <person name="Morono Y."/>
            <person name="Uchiyama I."/>
            <person name="Ito T."/>
            <person name="Fujiyama A."/>
            <person name="Inagaki F."/>
            <person name="Takami H."/>
        </authorList>
    </citation>
    <scope>NUCLEOTIDE SEQUENCE</scope>
    <source>
        <strain evidence="2">Expedition CK06-06</strain>
    </source>
</reference>
<keyword evidence="1" id="KW-1133">Transmembrane helix</keyword>
<evidence type="ECO:0000313" key="2">
    <source>
        <dbReference type="EMBL" id="GAI69120.1"/>
    </source>
</evidence>
<comment type="caution">
    <text evidence="2">The sequence shown here is derived from an EMBL/GenBank/DDBJ whole genome shotgun (WGS) entry which is preliminary data.</text>
</comment>